<organism evidence="1">
    <name type="scientific">marine sediment metagenome</name>
    <dbReference type="NCBI Taxonomy" id="412755"/>
    <lineage>
        <taxon>unclassified sequences</taxon>
        <taxon>metagenomes</taxon>
        <taxon>ecological metagenomes</taxon>
    </lineage>
</organism>
<name>X1TKX6_9ZZZZ</name>
<feature type="non-terminal residue" evidence="1">
    <location>
        <position position="31"/>
    </location>
</feature>
<accession>X1TKX6</accession>
<comment type="caution">
    <text evidence="1">The sequence shown here is derived from an EMBL/GenBank/DDBJ whole genome shotgun (WGS) entry which is preliminary data.</text>
</comment>
<sequence length="31" mass="3229">MKKNANSKMAIVSVLVLLVLCCSAWAFSGSG</sequence>
<gene>
    <name evidence="1" type="ORF">S12H4_26741</name>
</gene>
<protein>
    <submittedName>
        <fullName evidence="1">Uncharacterized protein</fullName>
    </submittedName>
</protein>
<reference evidence="1" key="1">
    <citation type="journal article" date="2014" name="Front. Microbiol.">
        <title>High frequency of phylogenetically diverse reductive dehalogenase-homologous genes in deep subseafloor sedimentary metagenomes.</title>
        <authorList>
            <person name="Kawai M."/>
            <person name="Futagami T."/>
            <person name="Toyoda A."/>
            <person name="Takaki Y."/>
            <person name="Nishi S."/>
            <person name="Hori S."/>
            <person name="Arai W."/>
            <person name="Tsubouchi T."/>
            <person name="Morono Y."/>
            <person name="Uchiyama I."/>
            <person name="Ito T."/>
            <person name="Fujiyama A."/>
            <person name="Inagaki F."/>
            <person name="Takami H."/>
        </authorList>
    </citation>
    <scope>NUCLEOTIDE SEQUENCE</scope>
    <source>
        <strain evidence="1">Expedition CK06-06</strain>
    </source>
</reference>
<dbReference type="EMBL" id="BARW01015202">
    <property type="protein sequence ID" value="GAI91996.1"/>
    <property type="molecule type" value="Genomic_DNA"/>
</dbReference>
<proteinExistence type="predicted"/>
<dbReference type="AlphaFoldDB" id="X1TKX6"/>
<evidence type="ECO:0000313" key="1">
    <source>
        <dbReference type="EMBL" id="GAI91996.1"/>
    </source>
</evidence>